<gene>
    <name evidence="1" type="ORF">E8E13_001974</name>
</gene>
<accession>A0A9P4TC09</accession>
<dbReference type="AlphaFoldDB" id="A0A9P4TC09"/>
<reference evidence="1" key="1">
    <citation type="submission" date="2019-04" db="EMBL/GenBank/DDBJ databases">
        <title>Sequencing of skin fungus with MAO and IRED activity.</title>
        <authorList>
            <person name="Marsaioli A.J."/>
            <person name="Bonatto J.M.C."/>
            <person name="Reis Junior O."/>
        </authorList>
    </citation>
    <scope>NUCLEOTIDE SEQUENCE</scope>
    <source>
        <strain evidence="1">30M1</strain>
    </source>
</reference>
<dbReference type="EMBL" id="SWKU01000014">
    <property type="protein sequence ID" value="KAF3000688.1"/>
    <property type="molecule type" value="Genomic_DNA"/>
</dbReference>
<evidence type="ECO:0000313" key="1">
    <source>
        <dbReference type="EMBL" id="KAF3000688.1"/>
    </source>
</evidence>
<sequence>MEDDFQWSVQDNNRVIAWPITDLERTRGETPKKSTTDSNICTLTLYTLATEVKLAQHRGFMSQNNQTWTDHIFYKMHHPFDRRSIDRFGVARLPPRNQRDLGIFPDAGTLSSSGSYKLVRVGTGWDSSVTPPKAYFVVLLVEKEGDSYERRGLSVVPEPYYPWTFQWIDIV</sequence>
<organism evidence="1 2">
    <name type="scientific">Curvularia kusanoi</name>
    <name type="common">Cochliobolus kusanoi</name>
    <dbReference type="NCBI Taxonomy" id="90978"/>
    <lineage>
        <taxon>Eukaryota</taxon>
        <taxon>Fungi</taxon>
        <taxon>Dikarya</taxon>
        <taxon>Ascomycota</taxon>
        <taxon>Pezizomycotina</taxon>
        <taxon>Dothideomycetes</taxon>
        <taxon>Pleosporomycetidae</taxon>
        <taxon>Pleosporales</taxon>
        <taxon>Pleosporineae</taxon>
        <taxon>Pleosporaceae</taxon>
        <taxon>Curvularia</taxon>
    </lineage>
</organism>
<proteinExistence type="predicted"/>
<protein>
    <submittedName>
        <fullName evidence="1">Uncharacterized protein</fullName>
    </submittedName>
</protein>
<dbReference type="Proteomes" id="UP000801428">
    <property type="component" value="Unassembled WGS sequence"/>
</dbReference>
<name>A0A9P4TC09_CURKU</name>
<keyword evidence="2" id="KW-1185">Reference proteome</keyword>
<comment type="caution">
    <text evidence="1">The sequence shown here is derived from an EMBL/GenBank/DDBJ whole genome shotgun (WGS) entry which is preliminary data.</text>
</comment>
<evidence type="ECO:0000313" key="2">
    <source>
        <dbReference type="Proteomes" id="UP000801428"/>
    </source>
</evidence>